<organism evidence="4 5">
    <name type="scientific">Hyphobacterium vulgare</name>
    <dbReference type="NCBI Taxonomy" id="1736751"/>
    <lineage>
        <taxon>Bacteria</taxon>
        <taxon>Pseudomonadati</taxon>
        <taxon>Pseudomonadota</taxon>
        <taxon>Alphaproteobacteria</taxon>
        <taxon>Maricaulales</taxon>
        <taxon>Maricaulaceae</taxon>
        <taxon>Hyphobacterium</taxon>
    </lineage>
</organism>
<dbReference type="PANTHER" id="PTHR30244:SF9">
    <property type="entry name" value="PROTEIN RV3402C"/>
    <property type="match status" value="1"/>
</dbReference>
<keyword evidence="1 3" id="KW-0663">Pyridoxal phosphate</keyword>
<dbReference type="InterPro" id="IPR015421">
    <property type="entry name" value="PyrdxlP-dep_Trfase_major"/>
</dbReference>
<evidence type="ECO:0000313" key="4">
    <source>
        <dbReference type="EMBL" id="MFC2925448.1"/>
    </source>
</evidence>
<dbReference type="SUPFAM" id="SSF53383">
    <property type="entry name" value="PLP-dependent transferases"/>
    <property type="match status" value="1"/>
</dbReference>
<dbReference type="Gene3D" id="3.40.640.10">
    <property type="entry name" value="Type I PLP-dependent aspartate aminotransferase-like (Major domain)"/>
    <property type="match status" value="1"/>
</dbReference>
<protein>
    <submittedName>
        <fullName evidence="4">DegT/DnrJ/EryC1/StrS family aminotransferase</fullName>
    </submittedName>
</protein>
<dbReference type="Pfam" id="PF01041">
    <property type="entry name" value="DegT_DnrJ_EryC1"/>
    <property type="match status" value="1"/>
</dbReference>
<reference evidence="5" key="1">
    <citation type="journal article" date="2019" name="Int. J. Syst. Evol. Microbiol.">
        <title>The Global Catalogue of Microorganisms (GCM) 10K type strain sequencing project: providing services to taxonomists for standard genome sequencing and annotation.</title>
        <authorList>
            <consortium name="The Broad Institute Genomics Platform"/>
            <consortium name="The Broad Institute Genome Sequencing Center for Infectious Disease"/>
            <person name="Wu L."/>
            <person name="Ma J."/>
        </authorList>
    </citation>
    <scope>NUCLEOTIDE SEQUENCE [LARGE SCALE GENOMIC DNA]</scope>
    <source>
        <strain evidence="5">KCTC 52487</strain>
    </source>
</reference>
<evidence type="ECO:0000313" key="5">
    <source>
        <dbReference type="Proteomes" id="UP001595379"/>
    </source>
</evidence>
<dbReference type="InterPro" id="IPR015424">
    <property type="entry name" value="PyrdxlP-dep_Trfase"/>
</dbReference>
<dbReference type="InterPro" id="IPR000653">
    <property type="entry name" value="DegT/StrS_aminotransferase"/>
</dbReference>
<dbReference type="Proteomes" id="UP001595379">
    <property type="component" value="Unassembled WGS sequence"/>
</dbReference>
<dbReference type="EMBL" id="JBHRSV010000003">
    <property type="protein sequence ID" value="MFC2925448.1"/>
    <property type="molecule type" value="Genomic_DNA"/>
</dbReference>
<name>A0ABV6ZVL0_9PROT</name>
<keyword evidence="4" id="KW-0032">Aminotransferase</keyword>
<comment type="caution">
    <text evidence="4">The sequence shown here is derived from an EMBL/GenBank/DDBJ whole genome shotgun (WGS) entry which is preliminary data.</text>
</comment>
<dbReference type="PIRSF" id="PIRSF000390">
    <property type="entry name" value="PLP_StrS"/>
    <property type="match status" value="1"/>
</dbReference>
<accession>A0ABV6ZVL0</accession>
<evidence type="ECO:0000256" key="1">
    <source>
        <dbReference type="ARBA" id="ARBA00022898"/>
    </source>
</evidence>
<proteinExistence type="inferred from homology"/>
<sequence>MAGYDFPFLIPTLPAIQEWAPLLEASYAARHYSNGGPLSLEFNQKLKRAYLEDDYQAIAVTSNTLGLQAVMHALDLRGKRVGLPDFTFAATLQAVLAAGALPVIFDVDSDTTELDAQGVDDYLNDGGKLDVIIHVRCFGFARDLSPIRDVSSRHGVPLIVDAAAALGVPGERTFGMSGEIEVFSLHATKVFAVGEGGMIAAPKQLHDRIKAGTNFGFQEDRRFLDGTNAKIDEFRCAIGLTMLEKVEGIIHRRRAHAAKYISYFNETGFGRPVCSDLQNSWSMFPVIMNEPVEDQLIRDLYSVGVETRRYYFPCLSIGYLGSQSLEISANARAIELNRRMLCFPVYDRPVDEFWNELHDRFHGVLTRNSRVAT</sequence>
<comment type="similarity">
    <text evidence="2 3">Belongs to the DegT/DnrJ/EryC1 family.</text>
</comment>
<dbReference type="RefSeq" id="WP_343164773.1">
    <property type="nucleotide sequence ID" value="NZ_JBHRSV010000003.1"/>
</dbReference>
<evidence type="ECO:0000256" key="2">
    <source>
        <dbReference type="ARBA" id="ARBA00037999"/>
    </source>
</evidence>
<dbReference type="GO" id="GO:0008483">
    <property type="term" value="F:transaminase activity"/>
    <property type="evidence" value="ECO:0007669"/>
    <property type="project" value="UniProtKB-KW"/>
</dbReference>
<keyword evidence="5" id="KW-1185">Reference proteome</keyword>
<keyword evidence="4" id="KW-0808">Transferase</keyword>
<evidence type="ECO:0000256" key="3">
    <source>
        <dbReference type="RuleBase" id="RU004508"/>
    </source>
</evidence>
<gene>
    <name evidence="4" type="ORF">ACFOOR_04965</name>
</gene>
<dbReference type="PANTHER" id="PTHR30244">
    <property type="entry name" value="TRANSAMINASE"/>
    <property type="match status" value="1"/>
</dbReference>